<evidence type="ECO:0000313" key="9">
    <source>
        <dbReference type="Proteomes" id="UP000559809"/>
    </source>
</evidence>
<dbReference type="InterPro" id="IPR005588">
    <property type="entry name" value="MucB_RseB"/>
</dbReference>
<evidence type="ECO:0000256" key="2">
    <source>
        <dbReference type="ARBA" id="ARBA00008150"/>
    </source>
</evidence>
<organism evidence="8 9">
    <name type="scientific">Parapusillimonas granuli</name>
    <dbReference type="NCBI Taxonomy" id="380911"/>
    <lineage>
        <taxon>Bacteria</taxon>
        <taxon>Pseudomonadati</taxon>
        <taxon>Pseudomonadota</taxon>
        <taxon>Betaproteobacteria</taxon>
        <taxon>Burkholderiales</taxon>
        <taxon>Alcaligenaceae</taxon>
        <taxon>Parapusillimonas</taxon>
    </lineage>
</organism>
<dbReference type="InterPro" id="IPR033434">
    <property type="entry name" value="MucB/RseB_N"/>
</dbReference>
<dbReference type="InterPro" id="IPR033436">
    <property type="entry name" value="MucB/RseB_C"/>
</dbReference>
<evidence type="ECO:0000256" key="1">
    <source>
        <dbReference type="ARBA" id="ARBA00004418"/>
    </source>
</evidence>
<dbReference type="Gene3D" id="2.50.20.10">
    <property type="entry name" value="Lipoprotein localisation LolA/LolB/LppX"/>
    <property type="match status" value="1"/>
</dbReference>
<comment type="similarity">
    <text evidence="2">Belongs to the RseB family.</text>
</comment>
<dbReference type="Pfam" id="PF17188">
    <property type="entry name" value="MucB_RseB_C"/>
    <property type="match status" value="1"/>
</dbReference>
<evidence type="ECO:0000259" key="7">
    <source>
        <dbReference type="Pfam" id="PF17188"/>
    </source>
</evidence>
<comment type="caution">
    <text evidence="8">The sequence shown here is derived from an EMBL/GenBank/DDBJ whole genome shotgun (WGS) entry which is preliminary data.</text>
</comment>
<feature type="chain" id="PRO_5032861443" evidence="5">
    <location>
        <begin position="26"/>
        <end position="327"/>
    </location>
</feature>
<evidence type="ECO:0000256" key="4">
    <source>
        <dbReference type="ARBA" id="ARBA00022764"/>
    </source>
</evidence>
<evidence type="ECO:0000256" key="3">
    <source>
        <dbReference type="ARBA" id="ARBA00022729"/>
    </source>
</evidence>
<dbReference type="InterPro" id="IPR038484">
    <property type="entry name" value="MucB/RseB_C_sf"/>
</dbReference>
<dbReference type="CDD" id="cd16327">
    <property type="entry name" value="RseB"/>
    <property type="match status" value="1"/>
</dbReference>
<dbReference type="EMBL" id="JACCEM010000013">
    <property type="protein sequence ID" value="NYT51581.1"/>
    <property type="molecule type" value="Genomic_DNA"/>
</dbReference>
<dbReference type="PIRSF" id="PIRSF005427">
    <property type="entry name" value="RseB"/>
    <property type="match status" value="1"/>
</dbReference>
<keyword evidence="3 5" id="KW-0732">Signal</keyword>
<dbReference type="Pfam" id="PF03888">
    <property type="entry name" value="MucB_RseB"/>
    <property type="match status" value="1"/>
</dbReference>
<protein>
    <submittedName>
        <fullName evidence="8">MucB/RseB C-terminal domain-containing protein</fullName>
    </submittedName>
</protein>
<reference evidence="8 9" key="1">
    <citation type="submission" date="2020-07" db="EMBL/GenBank/DDBJ databases">
        <title>Taxonomic revisions and descriptions of new bacterial species based on genomic comparisons in the high-G+C-content subgroup of the family Alcaligenaceae.</title>
        <authorList>
            <person name="Szabo A."/>
            <person name="Felfoldi T."/>
        </authorList>
    </citation>
    <scope>NUCLEOTIDE SEQUENCE [LARGE SCALE GENOMIC DNA]</scope>
    <source>
        <strain evidence="8 9">LMG 24012</strain>
    </source>
</reference>
<dbReference type="PANTHER" id="PTHR38782">
    <property type="match status" value="1"/>
</dbReference>
<dbReference type="GO" id="GO:0032885">
    <property type="term" value="P:regulation of polysaccharide biosynthetic process"/>
    <property type="evidence" value="ECO:0007669"/>
    <property type="project" value="TreeGrafter"/>
</dbReference>
<keyword evidence="9" id="KW-1185">Reference proteome</keyword>
<proteinExistence type="inferred from homology"/>
<dbReference type="Gene3D" id="3.30.200.100">
    <property type="entry name" value="MucB/RseB, C-terminal domain"/>
    <property type="match status" value="1"/>
</dbReference>
<feature type="domain" description="MucB/RseB N-terminal" evidence="6">
    <location>
        <begin position="31"/>
        <end position="203"/>
    </location>
</feature>
<feature type="signal peptide" evidence="5">
    <location>
        <begin position="1"/>
        <end position="25"/>
    </location>
</feature>
<keyword evidence="4" id="KW-0574">Periplasm</keyword>
<sequence length="327" mass="35962">MGQACSAMWLAAACLLAPAPAAADAAPEPVLAVLAKVQQAARQLDYSGVYTYHQGQVMSSSRIVHMVDGTGERERIEILDGAPREFIRQNDVTQCLFPEKKTVVIERRNGERFPSLLLGSGKDLPAHYEMRPQAAVGRVAGRECAILELVPRDGLRYGYRLCVDTKTGLLLKLQTLSAERDVLDQIAFNSIQVGDKIESSLLASNWNLKDWKVVEPSMSPIDLAKNGWRIPFPQGFQPITQVQRHMKRGAVSQLVVTDGLAAISVFIEPFEQDQKGQHANAVVSAGAMNIFRTRVGDHWLTALGEVPPETLRGIAERTEYVPLAQPQ</sequence>
<dbReference type="GO" id="GO:0030288">
    <property type="term" value="C:outer membrane-bounded periplasmic space"/>
    <property type="evidence" value="ECO:0007669"/>
    <property type="project" value="TreeGrafter"/>
</dbReference>
<evidence type="ECO:0000259" key="6">
    <source>
        <dbReference type="Pfam" id="PF03888"/>
    </source>
</evidence>
<dbReference type="AlphaFoldDB" id="A0A853GAG6"/>
<evidence type="ECO:0000256" key="5">
    <source>
        <dbReference type="SAM" id="SignalP"/>
    </source>
</evidence>
<feature type="domain" description="MucB/RseB C-terminal" evidence="7">
    <location>
        <begin position="225"/>
        <end position="317"/>
    </location>
</feature>
<dbReference type="PANTHER" id="PTHR38782:SF1">
    <property type="entry name" value="SIGMA-E FACTOR REGULATORY PROTEIN RSEB"/>
    <property type="match status" value="1"/>
</dbReference>
<dbReference type="Proteomes" id="UP000559809">
    <property type="component" value="Unassembled WGS sequence"/>
</dbReference>
<name>A0A853GAG6_9BURK</name>
<comment type="subcellular location">
    <subcellularLocation>
        <location evidence="1">Periplasm</location>
    </subcellularLocation>
</comment>
<dbReference type="GO" id="GO:0045152">
    <property type="term" value="F:antisigma factor binding"/>
    <property type="evidence" value="ECO:0007669"/>
    <property type="project" value="TreeGrafter"/>
</dbReference>
<evidence type="ECO:0000313" key="8">
    <source>
        <dbReference type="EMBL" id="NYT51581.1"/>
    </source>
</evidence>
<accession>A0A853GAG6</accession>
<gene>
    <name evidence="8" type="ORF">H0A72_19900</name>
</gene>